<reference evidence="3" key="1">
    <citation type="submission" date="2022-06" db="EMBL/GenBank/DDBJ databases">
        <title>Genome public.</title>
        <authorList>
            <person name="Sun Q."/>
        </authorList>
    </citation>
    <scope>NUCLEOTIDE SEQUENCE</scope>
    <source>
        <strain evidence="3">CWNU-1</strain>
    </source>
</reference>
<proteinExistence type="predicted"/>
<feature type="compositionally biased region" description="Acidic residues" evidence="1">
    <location>
        <begin position="398"/>
        <end position="411"/>
    </location>
</feature>
<keyword evidence="2" id="KW-0472">Membrane</keyword>
<evidence type="ECO:0000256" key="1">
    <source>
        <dbReference type="SAM" id="MobiDB-lite"/>
    </source>
</evidence>
<name>A0ABT0V100_9ACTN</name>
<organism evidence="3 4">
    <name type="scientific">Streptomyces albipurpureus</name>
    <dbReference type="NCBI Taxonomy" id="2897419"/>
    <lineage>
        <taxon>Bacteria</taxon>
        <taxon>Bacillati</taxon>
        <taxon>Actinomycetota</taxon>
        <taxon>Actinomycetes</taxon>
        <taxon>Kitasatosporales</taxon>
        <taxon>Streptomycetaceae</taxon>
        <taxon>Streptomyces</taxon>
    </lineage>
</organism>
<evidence type="ECO:0000313" key="4">
    <source>
        <dbReference type="Proteomes" id="UP001431429"/>
    </source>
</evidence>
<sequence>MKQEQIQNERERELTRGQAVILGAAAVPMLIVGGLGAWGTFTNIKRAFPENATALGVVAAGEGATLVLALVMVGLTLLGQSSPHMVRLGLWLLPAVASGTGAVIANGMKEAVVNAVTPMAMSAAAEGIGLLARRIVVYRTGVDIEAQRRNAATLQKMAVLRALAANHPKARARKRAELASWRLARKIGVGDDELGAELVVVQRKRMTSGADGALAGMFAPAAVTPALTGSVTPALEPGAGRDASGTPAVTDTRDRHTGVTAAADTVTAGVTQVNADTDSDPSRSVGSVTDLERDAVTAPGTDTGIVTDHTVTVAEPSRTAATAVTLQEIATVTGVSTPVTGERLSDAQLVVVLRHLRYREDPPVSYRQAVGAFREAGFVGGEERIRRTWGALMSHEENDPEEDGEEAGPRP</sequence>
<dbReference type="EMBL" id="JAMQAW010000125">
    <property type="protein sequence ID" value="MCM2394394.1"/>
    <property type="molecule type" value="Genomic_DNA"/>
</dbReference>
<gene>
    <name evidence="3" type="ORF">NBG84_40045</name>
</gene>
<dbReference type="RefSeq" id="WP_250924669.1">
    <property type="nucleotide sequence ID" value="NZ_JAMQAW010000125.1"/>
</dbReference>
<feature type="transmembrane region" description="Helical" evidence="2">
    <location>
        <begin position="53"/>
        <end position="78"/>
    </location>
</feature>
<keyword evidence="2" id="KW-1133">Transmembrane helix</keyword>
<feature type="transmembrane region" description="Helical" evidence="2">
    <location>
        <begin position="20"/>
        <end position="41"/>
    </location>
</feature>
<keyword evidence="4" id="KW-1185">Reference proteome</keyword>
<feature type="region of interest" description="Disordered" evidence="1">
    <location>
        <begin position="390"/>
        <end position="411"/>
    </location>
</feature>
<accession>A0ABT0V100</accession>
<evidence type="ECO:0000313" key="3">
    <source>
        <dbReference type="EMBL" id="MCM2394394.1"/>
    </source>
</evidence>
<feature type="region of interest" description="Disordered" evidence="1">
    <location>
        <begin position="234"/>
        <end position="255"/>
    </location>
</feature>
<protein>
    <recommendedName>
        <fullName evidence="5">Conjugal transfer protein</fullName>
    </recommendedName>
</protein>
<feature type="transmembrane region" description="Helical" evidence="2">
    <location>
        <begin position="85"/>
        <end position="105"/>
    </location>
</feature>
<evidence type="ECO:0008006" key="5">
    <source>
        <dbReference type="Google" id="ProtNLM"/>
    </source>
</evidence>
<dbReference type="Proteomes" id="UP001431429">
    <property type="component" value="Unassembled WGS sequence"/>
</dbReference>
<evidence type="ECO:0000256" key="2">
    <source>
        <dbReference type="SAM" id="Phobius"/>
    </source>
</evidence>
<keyword evidence="2" id="KW-0812">Transmembrane</keyword>
<comment type="caution">
    <text evidence="3">The sequence shown here is derived from an EMBL/GenBank/DDBJ whole genome shotgun (WGS) entry which is preliminary data.</text>
</comment>